<dbReference type="Gene3D" id="2.170.130.10">
    <property type="entry name" value="TonB-dependent receptor, plug domain"/>
    <property type="match status" value="1"/>
</dbReference>
<evidence type="ECO:0000256" key="8">
    <source>
        <dbReference type="PROSITE-ProRule" id="PRU01360"/>
    </source>
</evidence>
<dbReference type="InterPro" id="IPR023997">
    <property type="entry name" value="TonB-dep_OMP_SusC/RagA_CS"/>
</dbReference>
<evidence type="ECO:0000256" key="3">
    <source>
        <dbReference type="ARBA" id="ARBA00022452"/>
    </source>
</evidence>
<dbReference type="InterPro" id="IPR023996">
    <property type="entry name" value="TonB-dep_OMP_SusC/RagA"/>
</dbReference>
<proteinExistence type="inferred from homology"/>
<dbReference type="AlphaFoldDB" id="T2KL68"/>
<keyword evidence="13" id="KW-1185">Reference proteome</keyword>
<dbReference type="InterPro" id="IPR036942">
    <property type="entry name" value="Beta-barrel_TonB_sf"/>
</dbReference>
<protein>
    <submittedName>
        <fullName evidence="12">TonB-dependent receptor</fullName>
    </submittedName>
</protein>
<dbReference type="PROSITE" id="PS52016">
    <property type="entry name" value="TONB_DEPENDENT_REC_3"/>
    <property type="match status" value="1"/>
</dbReference>
<dbReference type="SUPFAM" id="SSF56935">
    <property type="entry name" value="Porins"/>
    <property type="match status" value="1"/>
</dbReference>
<sequence>MIGVTVLVQDTTNGTLSDFDGNYEINVNTGDVILFSYVGKISKSVTVGAQTTIDIVMEDDASELDEVIIVGYGTQKKSDLTGSISSVSGEEVTSYVSGDPSQALQGKMAGVRVQSNGGGPGASNDIVIRGVSSFAGSTPLFVIDGMFSDTMDFVNPSDVTSIEVLKDASAAAIYGSRAANGVVIISTKTGSTTEGIRVDIESSAGFQSITNELDWISGVEYANLRNTLAEVNDTEKYPGFNENLDPSVNTIVDELAISSAPLMNTSASIYGSSNNINFNVSANWLDQDGIVIGSSFDKKTMRTNIGFNKGKFKVTESFAVTRTLERPNTIWNLNNNILPTIPFYNPDNEGGYGGATLEEHGVNGNNHVARSILMDKYIERDNLIGSLAMEYEIIDGLVAKVNTGLTYNTNLDYTFIPTFFISEQIGANQEEAELREYSGKSVSSLIEGTVNYDKSINKNSFSLLGGITRQKTTTDTRASIVSGFPSNDVNQISASSNVIRITGEQYVNTLSSLFGRLNYNYDSKYFFSATIRRDGSSRFSEENRYGTFPSVAVGWTISKENFLNDSDFISNMKLRASYGKLGSQQIADYAYIPVLNINSDAVFGTGQNRLPGISQTVFANPDLVWETTKSSDIGLDLGFMNNKLTFTMDYYNKVSENVLVSLEIPPTSGTSVPVAQNAASIENSGFEFSGTYRGAVGDFTFNVSPNITFLHNEVLDLGDNIAPIIGGQFMVSYSTRTSVGEEVASYYGYKVLGIYQSQEEIDNDGAMADANAEPGDFRYADTDGDGILSAEDQTVLGSYIPDLEYGISLAFTFKNFDMNLDFNGVSGVEIYNYGRRKNLLDIGSNMTTEALNYWRPDNTDTDIPRIGGNAQNERASSFLVEDGDYFRLRSMQIGYSLPQSVLDKIKLRKIRIYASGQNVFTITKYSGYYPEIGQGLADEDRVVANDNPLFYAGVDQSTYPTARTFLLGIQLGF</sequence>
<dbReference type="InterPro" id="IPR037066">
    <property type="entry name" value="Plug_dom_sf"/>
</dbReference>
<comment type="subcellular location">
    <subcellularLocation>
        <location evidence="1 8">Cell outer membrane</location>
        <topology evidence="1 8">Multi-pass membrane protein</topology>
    </subcellularLocation>
</comment>
<dbReference type="Gene3D" id="2.40.170.20">
    <property type="entry name" value="TonB-dependent receptor, beta-barrel domain"/>
    <property type="match status" value="1"/>
</dbReference>
<name>T2KL68_FORAG</name>
<evidence type="ECO:0000256" key="7">
    <source>
        <dbReference type="ARBA" id="ARBA00023237"/>
    </source>
</evidence>
<evidence type="ECO:0000259" key="11">
    <source>
        <dbReference type="Pfam" id="PF07715"/>
    </source>
</evidence>
<keyword evidence="5 9" id="KW-0798">TonB box</keyword>
<reference evidence="12 13" key="1">
    <citation type="journal article" date="2013" name="Appl. Environ. Microbiol.">
        <title>The genome of the alga-associated marine flavobacterium Formosa agariphila KMM 3901T reveals a broad potential for degradation of algal polysaccharides.</title>
        <authorList>
            <person name="Mann A.J."/>
            <person name="Hahnke R.L."/>
            <person name="Huang S."/>
            <person name="Werner J."/>
            <person name="Xing P."/>
            <person name="Barbeyron T."/>
            <person name="Huettel B."/>
            <person name="Stueber K."/>
            <person name="Reinhardt R."/>
            <person name="Harder J."/>
            <person name="Gloeckner F.O."/>
            <person name="Amann R.I."/>
            <person name="Teeling H."/>
        </authorList>
    </citation>
    <scope>NUCLEOTIDE SEQUENCE [LARGE SCALE GENOMIC DNA]</scope>
    <source>
        <strain evidence="13">DSM 15362 / KCTC 12365 / LMG 23005 / KMM 3901</strain>
    </source>
</reference>
<dbReference type="GO" id="GO:0009279">
    <property type="term" value="C:cell outer membrane"/>
    <property type="evidence" value="ECO:0007669"/>
    <property type="project" value="UniProtKB-SubCell"/>
</dbReference>
<keyword evidence="2 8" id="KW-0813">Transport</keyword>
<dbReference type="STRING" id="1347342.BN863_19300"/>
<dbReference type="Pfam" id="PF13715">
    <property type="entry name" value="CarbopepD_reg_2"/>
    <property type="match status" value="1"/>
</dbReference>
<evidence type="ECO:0000313" key="12">
    <source>
        <dbReference type="EMBL" id="CDF79642.1"/>
    </source>
</evidence>
<dbReference type="SUPFAM" id="SSF49464">
    <property type="entry name" value="Carboxypeptidase regulatory domain-like"/>
    <property type="match status" value="1"/>
</dbReference>
<evidence type="ECO:0000313" key="13">
    <source>
        <dbReference type="Proteomes" id="UP000016160"/>
    </source>
</evidence>
<dbReference type="Pfam" id="PF00593">
    <property type="entry name" value="TonB_dep_Rec_b-barrel"/>
    <property type="match status" value="1"/>
</dbReference>
<dbReference type="InterPro" id="IPR012910">
    <property type="entry name" value="Plug_dom"/>
</dbReference>
<keyword evidence="4 8" id="KW-0812">Transmembrane</keyword>
<dbReference type="NCBIfam" id="TIGR04057">
    <property type="entry name" value="SusC_RagA_signa"/>
    <property type="match status" value="1"/>
</dbReference>
<dbReference type="NCBIfam" id="TIGR04056">
    <property type="entry name" value="OMP_RagA_SusC"/>
    <property type="match status" value="1"/>
</dbReference>
<dbReference type="EMBL" id="HG315671">
    <property type="protein sequence ID" value="CDF79642.1"/>
    <property type="molecule type" value="Genomic_DNA"/>
</dbReference>
<dbReference type="Proteomes" id="UP000016160">
    <property type="component" value="Chromosome"/>
</dbReference>
<comment type="similarity">
    <text evidence="8 9">Belongs to the TonB-dependent receptor family.</text>
</comment>
<organism evidence="12 13">
    <name type="scientific">Formosa agariphila (strain DSM 15362 / KCTC 12365 / LMG 23005 / KMM 3901 / M-2Alg 35-1)</name>
    <dbReference type="NCBI Taxonomy" id="1347342"/>
    <lineage>
        <taxon>Bacteria</taxon>
        <taxon>Pseudomonadati</taxon>
        <taxon>Bacteroidota</taxon>
        <taxon>Flavobacteriia</taxon>
        <taxon>Flavobacteriales</taxon>
        <taxon>Flavobacteriaceae</taxon>
        <taxon>Formosa</taxon>
    </lineage>
</organism>
<evidence type="ECO:0000256" key="4">
    <source>
        <dbReference type="ARBA" id="ARBA00022692"/>
    </source>
</evidence>
<dbReference type="InterPro" id="IPR039426">
    <property type="entry name" value="TonB-dep_rcpt-like"/>
</dbReference>
<evidence type="ECO:0000256" key="5">
    <source>
        <dbReference type="ARBA" id="ARBA00023077"/>
    </source>
</evidence>
<keyword evidence="7 8" id="KW-0998">Cell outer membrane</keyword>
<dbReference type="eggNOG" id="COG1629">
    <property type="taxonomic scope" value="Bacteria"/>
</dbReference>
<keyword evidence="6 8" id="KW-0472">Membrane</keyword>
<gene>
    <name evidence="12" type="ORF">BN863_19300</name>
</gene>
<evidence type="ECO:0000256" key="2">
    <source>
        <dbReference type="ARBA" id="ARBA00022448"/>
    </source>
</evidence>
<keyword evidence="3 8" id="KW-1134">Transmembrane beta strand</keyword>
<evidence type="ECO:0000256" key="9">
    <source>
        <dbReference type="RuleBase" id="RU003357"/>
    </source>
</evidence>
<evidence type="ECO:0000256" key="6">
    <source>
        <dbReference type="ARBA" id="ARBA00023136"/>
    </source>
</evidence>
<evidence type="ECO:0000256" key="1">
    <source>
        <dbReference type="ARBA" id="ARBA00004571"/>
    </source>
</evidence>
<accession>T2KL68</accession>
<dbReference type="PATRIC" id="fig|1347342.6.peg.1933"/>
<dbReference type="InterPro" id="IPR008969">
    <property type="entry name" value="CarboxyPept-like_regulatory"/>
</dbReference>
<feature type="domain" description="TonB-dependent receptor plug" evidence="11">
    <location>
        <begin position="77"/>
        <end position="182"/>
    </location>
</feature>
<dbReference type="InterPro" id="IPR000531">
    <property type="entry name" value="Beta-barrel_TonB"/>
</dbReference>
<dbReference type="HOGENOM" id="CLU_004317_0_2_10"/>
<evidence type="ECO:0000259" key="10">
    <source>
        <dbReference type="Pfam" id="PF00593"/>
    </source>
</evidence>
<keyword evidence="12" id="KW-0675">Receptor</keyword>
<dbReference type="Pfam" id="PF07715">
    <property type="entry name" value="Plug"/>
    <property type="match status" value="1"/>
</dbReference>
<feature type="domain" description="TonB-dependent receptor-like beta-barrel" evidence="10">
    <location>
        <begin position="336"/>
        <end position="746"/>
    </location>
</feature>